<dbReference type="Proteomes" id="UP000661012">
    <property type="component" value="Unassembled WGS sequence"/>
</dbReference>
<proteinExistence type="predicted"/>
<protein>
    <submittedName>
        <fullName evidence="2">Uncharacterized protein</fullName>
    </submittedName>
</protein>
<evidence type="ECO:0000313" key="4">
    <source>
        <dbReference type="Proteomes" id="UP000661012"/>
    </source>
</evidence>
<dbReference type="EMBL" id="QGAC01000027">
    <property type="protein sequence ID" value="TKJ84451.1"/>
    <property type="molecule type" value="Genomic_DNA"/>
</dbReference>
<organism evidence="2 3">
    <name type="scientific">Erwinia persicina</name>
    <dbReference type="NCBI Taxonomy" id="55211"/>
    <lineage>
        <taxon>Bacteria</taxon>
        <taxon>Pseudomonadati</taxon>
        <taxon>Pseudomonadota</taxon>
        <taxon>Gammaproteobacteria</taxon>
        <taxon>Enterobacterales</taxon>
        <taxon>Erwiniaceae</taxon>
        <taxon>Erwinia</taxon>
    </lineage>
</organism>
<comment type="caution">
    <text evidence="2">The sequence shown here is derived from an EMBL/GenBank/DDBJ whole genome shotgun (WGS) entry which is preliminary data.</text>
</comment>
<dbReference type="AlphaFoldDB" id="A0A4U3EUY2"/>
<sequence>MKSSDGATSIKFEERDEGNSSYYFDYFGGLPSVVHDSDSLNSYSVYSIIDPGKREPDIKCIYVDFKSGSNGVASKEGRCGLDLKGTEHLTLSGNEGDDIANNVIGKNNSINTSHLINGEVKYLPIMMFQSKAQYVYKLYETSKDLSDGSYKIISCGNNGNSCEVYSNSTWVIFNDAAGDSATFEDIKKVDGNSVIVKASPDEASDDIKKFLPFNIKSPKAYLRSSSGKKLKSYLIQGDKVTLLTIDNDICSIRYINAKNKSLDGTVSCGDLNLYN</sequence>
<gene>
    <name evidence="2" type="ORF">EpCFBP13511_21265</name>
    <name evidence="1" type="ORF">IFT93_05285</name>
</gene>
<dbReference type="OrthoDB" id="6621280at2"/>
<evidence type="ECO:0000313" key="1">
    <source>
        <dbReference type="EMBL" id="MBD8105836.1"/>
    </source>
</evidence>
<dbReference type="EMBL" id="JACYNN010000002">
    <property type="protein sequence ID" value="MBD8105836.1"/>
    <property type="molecule type" value="Genomic_DNA"/>
</dbReference>
<name>A0A4U3EUY2_9GAMM</name>
<keyword evidence="4" id="KW-1185">Reference proteome</keyword>
<evidence type="ECO:0000313" key="3">
    <source>
        <dbReference type="Proteomes" id="UP000306393"/>
    </source>
</evidence>
<evidence type="ECO:0000313" key="2">
    <source>
        <dbReference type="EMBL" id="TKJ84451.1"/>
    </source>
</evidence>
<dbReference type="Proteomes" id="UP000306393">
    <property type="component" value="Unassembled WGS sequence"/>
</dbReference>
<accession>A0A4U3EUY2</accession>
<reference evidence="1 4" key="2">
    <citation type="journal article" date="2020" name="FEMS Microbiol. Ecol.">
        <title>Temporal dynamics of bacterial communities during seed development and maturation.</title>
        <authorList>
            <person name="Chesneau G."/>
            <person name="Torres-Cortes G."/>
            <person name="Briand M."/>
            <person name="Darrasse A."/>
            <person name="Preveaux A."/>
            <person name="Marais C."/>
            <person name="Jacques M.A."/>
            <person name="Shade A."/>
            <person name="Barret M."/>
        </authorList>
    </citation>
    <scope>NUCLEOTIDE SEQUENCE [LARGE SCALE GENOMIC DNA]</scope>
    <source>
        <strain evidence="1 4">CFBP13732</strain>
    </source>
</reference>
<reference evidence="2 3" key="1">
    <citation type="journal article" date="2019" name="Sci. Rep.">
        <title>Differences in resource use lead to coexistence of seed-transmitted microbial populations.</title>
        <authorList>
            <person name="Torres-Cortes G."/>
            <person name="Garcia B.J."/>
            <person name="Compant S."/>
            <person name="Rezki S."/>
            <person name="Jones P."/>
            <person name="Preveaux A."/>
            <person name="Briand M."/>
            <person name="Roulet A."/>
            <person name="Bouchez O."/>
            <person name="Jacobson D."/>
            <person name="Barret M."/>
        </authorList>
    </citation>
    <scope>NUCLEOTIDE SEQUENCE [LARGE SCALE GENOMIC DNA]</scope>
    <source>
        <strain evidence="2 3">CFBP13511</strain>
    </source>
</reference>